<evidence type="ECO:0000313" key="2">
    <source>
        <dbReference type="Proteomes" id="UP000194761"/>
    </source>
</evidence>
<dbReference type="InterPro" id="IPR056510">
    <property type="entry name" value="WapI"/>
</dbReference>
<dbReference type="EMBL" id="NGFP01000088">
    <property type="protein sequence ID" value="OUC95122.1"/>
    <property type="molecule type" value="Genomic_DNA"/>
</dbReference>
<dbReference type="Proteomes" id="UP000194761">
    <property type="component" value="Unassembled WGS sequence"/>
</dbReference>
<comment type="caution">
    <text evidence="1">The sequence shown here is derived from an EMBL/GenBank/DDBJ whole genome shotgun (WGS) entry which is preliminary data.</text>
</comment>
<name>A0A243RJP8_9ACTN</name>
<keyword evidence="2" id="KW-1185">Reference proteome</keyword>
<evidence type="ECO:0000313" key="1">
    <source>
        <dbReference type="EMBL" id="OUC95122.1"/>
    </source>
</evidence>
<gene>
    <name evidence="1" type="ORF">CA984_19815</name>
</gene>
<sequence>MEHAEIVIGRDKQLDHVLIRVLGRMHPGCTDFWDGNWLTSPIHVQVGGFRARIDAGLRVEELRDFRVALERVHADVKGSAALSSLEHWIELTVECHRTGSLSISGTVADAPGQWNTLNFVIEGLDQTDIPPLVDALVAAEERFPVLGRG</sequence>
<dbReference type="RefSeq" id="WP_086574548.1">
    <property type="nucleotide sequence ID" value="NZ_NGFP01000088.1"/>
</dbReference>
<organism evidence="1 2">
    <name type="scientific">Streptosporangium minutum</name>
    <dbReference type="NCBI Taxonomy" id="569862"/>
    <lineage>
        <taxon>Bacteria</taxon>
        <taxon>Bacillati</taxon>
        <taxon>Actinomycetota</taxon>
        <taxon>Actinomycetes</taxon>
        <taxon>Streptosporangiales</taxon>
        <taxon>Streptosporangiaceae</taxon>
        <taxon>Streptosporangium</taxon>
    </lineage>
</organism>
<dbReference type="AlphaFoldDB" id="A0A243RJP8"/>
<protein>
    <submittedName>
        <fullName evidence="1">Uncharacterized protein</fullName>
    </submittedName>
</protein>
<reference evidence="1 2" key="1">
    <citation type="submission" date="2017-05" db="EMBL/GenBank/DDBJ databases">
        <title>Biotechnological potential of actinobacteria isolated from South African environments.</title>
        <authorList>
            <person name="Le Roes-Hill M."/>
            <person name="Prins A."/>
            <person name="Durrell K.A."/>
        </authorList>
    </citation>
    <scope>NUCLEOTIDE SEQUENCE [LARGE SCALE GENOMIC DNA]</scope>
    <source>
        <strain evidence="1">M26</strain>
    </source>
</reference>
<accession>A0A243RJP8</accession>
<dbReference type="Pfam" id="PF24716">
    <property type="entry name" value="WapI"/>
    <property type="match status" value="1"/>
</dbReference>
<proteinExistence type="predicted"/>